<feature type="signal peptide" evidence="1">
    <location>
        <begin position="1"/>
        <end position="23"/>
    </location>
</feature>
<dbReference type="EMBL" id="VOLQ01000035">
    <property type="protein sequence ID" value="TWX64063.1"/>
    <property type="molecule type" value="Genomic_DNA"/>
</dbReference>
<keyword evidence="4" id="KW-1185">Reference proteome</keyword>
<evidence type="ECO:0000313" key="4">
    <source>
        <dbReference type="Proteomes" id="UP000321525"/>
    </source>
</evidence>
<dbReference type="InterPro" id="IPR013424">
    <property type="entry name" value="Ice-binding_C"/>
</dbReference>
<name>A0A5C6Q566_9GAMM</name>
<dbReference type="EMBL" id="VOLR01000001">
    <property type="protein sequence ID" value="TWX62836.1"/>
    <property type="molecule type" value="Genomic_DNA"/>
</dbReference>
<proteinExistence type="predicted"/>
<dbReference type="NCBIfam" id="TIGR02595">
    <property type="entry name" value="PEP_CTERM"/>
    <property type="match status" value="1"/>
</dbReference>
<dbReference type="RefSeq" id="WP_146796048.1">
    <property type="nucleotide sequence ID" value="NZ_VOLP01000001.1"/>
</dbReference>
<keyword evidence="1" id="KW-0732">Signal</keyword>
<evidence type="ECO:0000313" key="5">
    <source>
        <dbReference type="Proteomes" id="UP000321917"/>
    </source>
</evidence>
<dbReference type="Proteomes" id="UP000321525">
    <property type="component" value="Unassembled WGS sequence"/>
</dbReference>
<sequence>MKFKFLKQLIIMCSMVAGAYANAGLISKDYSAAADGLLTVDTIGQMEWLDVSIFYGMNLDALQGANQWTADGFHLATDVELISLFQNVGITLGLDGTGTLGFGLGLGHSPASIVAIQELHEKFGGGPMGLPLLQGILADTNNDGLSNLGGLNAISSIAAVNLGLDIWGGGLLTNNVDITVGAFFVRSVDVPDPSTVPEPSTFAIFLLAMTGLASRKFKKQS</sequence>
<evidence type="ECO:0000256" key="1">
    <source>
        <dbReference type="SAM" id="SignalP"/>
    </source>
</evidence>
<dbReference type="OrthoDB" id="6228933at2"/>
<comment type="caution">
    <text evidence="3">The sequence shown here is derived from an EMBL/GenBank/DDBJ whole genome shotgun (WGS) entry which is preliminary data.</text>
</comment>
<protein>
    <submittedName>
        <fullName evidence="3">PEP-CTERM sorting domain-containing protein</fullName>
    </submittedName>
</protein>
<feature type="chain" id="PRO_5022682726" evidence="1">
    <location>
        <begin position="24"/>
        <end position="221"/>
    </location>
</feature>
<reference evidence="3 5" key="1">
    <citation type="submission" date="2019-07" db="EMBL/GenBank/DDBJ databases">
        <title>Genomes of sea-ice associated Colwellia species.</title>
        <authorList>
            <person name="Bowman J.P."/>
        </authorList>
    </citation>
    <scope>NUCLEOTIDE SEQUENCE [LARGE SCALE GENOMIC DNA]</scope>
    <source>
        <strain evidence="2 4">ACAM 607</strain>
        <strain evidence="3 5">IC036</strain>
    </source>
</reference>
<evidence type="ECO:0000313" key="2">
    <source>
        <dbReference type="EMBL" id="TWX62836.1"/>
    </source>
</evidence>
<accession>A0A5C6Q566</accession>
<organism evidence="3 5">
    <name type="scientific">Colwellia hornerae</name>
    <dbReference type="NCBI Taxonomy" id="89402"/>
    <lineage>
        <taxon>Bacteria</taxon>
        <taxon>Pseudomonadati</taxon>
        <taxon>Pseudomonadota</taxon>
        <taxon>Gammaproteobacteria</taxon>
        <taxon>Alteromonadales</taxon>
        <taxon>Colwelliaceae</taxon>
        <taxon>Colwellia</taxon>
    </lineage>
</organism>
<evidence type="ECO:0000313" key="3">
    <source>
        <dbReference type="EMBL" id="TWX64063.1"/>
    </source>
</evidence>
<gene>
    <name evidence="2" type="ORF">ESZ26_00535</name>
    <name evidence="3" type="ORF">ESZ27_15225</name>
</gene>
<dbReference type="Proteomes" id="UP000321917">
    <property type="component" value="Unassembled WGS sequence"/>
</dbReference>
<dbReference type="AlphaFoldDB" id="A0A5C6Q566"/>